<protein>
    <submittedName>
        <fullName evidence="2">Uncharacterized protein</fullName>
    </submittedName>
</protein>
<evidence type="ECO:0000256" key="1">
    <source>
        <dbReference type="SAM" id="MobiDB-lite"/>
    </source>
</evidence>
<accession>A0ABZ2BC18</accession>
<keyword evidence="3" id="KW-1185">Reference proteome</keyword>
<dbReference type="EMBL" id="CP133148">
    <property type="protein sequence ID" value="WVT04603.1"/>
    <property type="molecule type" value="Genomic_DNA"/>
</dbReference>
<feature type="compositionally biased region" description="Acidic residues" evidence="1">
    <location>
        <begin position="148"/>
        <end position="157"/>
    </location>
</feature>
<dbReference type="RefSeq" id="WP_331373764.1">
    <property type="nucleotide sequence ID" value="NZ_CP133148.1"/>
</dbReference>
<dbReference type="Proteomes" id="UP001432360">
    <property type="component" value="Chromosome"/>
</dbReference>
<sequence length="196" mass="20664">MSDTQQLIECTAGYAETSVMGTDYQFSRDAYGRFVAEVHNIRHRECLLSVIHYKAVPDVPELLPQSDLGLGGQTGGEALRDDGPTVEQYVAAGYQAVNYPPDGYASRSTAEEIEAAIAAQSSASNVTNTGNEDSQGEAQQGEQTGGEEGQEGGEGEQGEVQQITLGLGGEEAPGGEPAATAAAQLADQQQNNRRRK</sequence>
<reference evidence="2" key="1">
    <citation type="submission" date="2023-08" db="EMBL/GenBank/DDBJ databases">
        <title>Complete genome sequence of Sinorhizobium chiapanecum ITTG S70 isolated from Acaciella angustissima nodules in Chiapas-Mexico.</title>
        <authorList>
            <person name="Rincon-Rosales R."/>
            <person name="Rogel M.A."/>
            <person name="Rincon-Medina C.I."/>
            <person name="Guerrero G."/>
            <person name="Manzano-Gomez L.A."/>
            <person name="Lopez-Lopez A."/>
            <person name="Rincon Molina F.A."/>
            <person name="Martinez-Romero E."/>
        </authorList>
    </citation>
    <scope>NUCLEOTIDE SEQUENCE</scope>
    <source>
        <strain evidence="2">ITTG S70</strain>
    </source>
</reference>
<feature type="compositionally biased region" description="Low complexity" evidence="1">
    <location>
        <begin position="174"/>
        <end position="183"/>
    </location>
</feature>
<gene>
    <name evidence="2" type="ORF">RB548_04115</name>
</gene>
<name>A0ABZ2BC18_9HYPH</name>
<evidence type="ECO:0000313" key="3">
    <source>
        <dbReference type="Proteomes" id="UP001432360"/>
    </source>
</evidence>
<proteinExistence type="predicted"/>
<feature type="region of interest" description="Disordered" evidence="1">
    <location>
        <begin position="120"/>
        <end position="196"/>
    </location>
</feature>
<feature type="compositionally biased region" description="Polar residues" evidence="1">
    <location>
        <begin position="186"/>
        <end position="196"/>
    </location>
</feature>
<evidence type="ECO:0000313" key="2">
    <source>
        <dbReference type="EMBL" id="WVT04603.1"/>
    </source>
</evidence>
<organism evidence="2 3">
    <name type="scientific">Sinorhizobium chiapasense</name>
    <dbReference type="NCBI Taxonomy" id="501572"/>
    <lineage>
        <taxon>Bacteria</taxon>
        <taxon>Pseudomonadati</taxon>
        <taxon>Pseudomonadota</taxon>
        <taxon>Alphaproteobacteria</taxon>
        <taxon>Hyphomicrobiales</taxon>
        <taxon>Rhizobiaceae</taxon>
        <taxon>Sinorhizobium/Ensifer group</taxon>
        <taxon>Sinorhizobium</taxon>
    </lineage>
</organism>